<evidence type="ECO:0000313" key="1">
    <source>
        <dbReference type="EMBL" id="KAF6741354.1"/>
    </source>
</evidence>
<evidence type="ECO:0008006" key="3">
    <source>
        <dbReference type="Google" id="ProtNLM"/>
    </source>
</evidence>
<keyword evidence="2" id="KW-1185">Reference proteome</keyword>
<reference evidence="1 2" key="1">
    <citation type="submission" date="2020-07" db="EMBL/GenBank/DDBJ databases">
        <title>Comparative genomics of pyrophilous fungi reveals a link between fire events and developmental genes.</title>
        <authorList>
            <consortium name="DOE Joint Genome Institute"/>
            <person name="Steindorff A.S."/>
            <person name="Carver A."/>
            <person name="Calhoun S."/>
            <person name="Stillman K."/>
            <person name="Liu H."/>
            <person name="Lipzen A."/>
            <person name="Pangilinan J."/>
            <person name="Labutti K."/>
            <person name="Bruns T.D."/>
            <person name="Grigoriev I.V."/>
        </authorList>
    </citation>
    <scope>NUCLEOTIDE SEQUENCE [LARGE SCALE GENOMIC DNA]</scope>
    <source>
        <strain evidence="1 2">CBS 144469</strain>
    </source>
</reference>
<dbReference type="Proteomes" id="UP000521943">
    <property type="component" value="Unassembled WGS sequence"/>
</dbReference>
<organism evidence="1 2">
    <name type="scientific">Ephemerocybe angulata</name>
    <dbReference type="NCBI Taxonomy" id="980116"/>
    <lineage>
        <taxon>Eukaryota</taxon>
        <taxon>Fungi</taxon>
        <taxon>Dikarya</taxon>
        <taxon>Basidiomycota</taxon>
        <taxon>Agaricomycotina</taxon>
        <taxon>Agaricomycetes</taxon>
        <taxon>Agaricomycetidae</taxon>
        <taxon>Agaricales</taxon>
        <taxon>Agaricineae</taxon>
        <taxon>Psathyrellaceae</taxon>
        <taxon>Ephemerocybe</taxon>
    </lineage>
</organism>
<comment type="caution">
    <text evidence="1">The sequence shown here is derived from an EMBL/GenBank/DDBJ whole genome shotgun (WGS) entry which is preliminary data.</text>
</comment>
<sequence length="173" mass="18853">MGLAENSTAAAIVNTNHVREELNLHKTRANARLHGADLIICSARDINRDDNKLVSSNHRTDLLKMNTSSLTNSGGLPGVLPLYIGMPVILRMRNLSTELGVTNGSQGFLMKVVTEELEDHTLVPKVAIVHFPGSKVKLHGLPDGFFPIEPVSWSFTVQTPSAPHRTGKNTENL</sequence>
<proteinExistence type="predicted"/>
<protein>
    <recommendedName>
        <fullName evidence="3">DNA helicase</fullName>
    </recommendedName>
</protein>
<accession>A0A8H6H6K7</accession>
<dbReference type="OrthoDB" id="432234at2759"/>
<dbReference type="EMBL" id="JACGCI010000262">
    <property type="protein sequence ID" value="KAF6741354.1"/>
    <property type="molecule type" value="Genomic_DNA"/>
</dbReference>
<name>A0A8H6H6K7_9AGAR</name>
<gene>
    <name evidence="1" type="ORF">DFP72DRAFT_834245</name>
</gene>
<evidence type="ECO:0000313" key="2">
    <source>
        <dbReference type="Proteomes" id="UP000521943"/>
    </source>
</evidence>
<dbReference type="AlphaFoldDB" id="A0A8H6H6K7"/>